<dbReference type="InterPro" id="IPR011646">
    <property type="entry name" value="KAP_P-loop"/>
</dbReference>
<evidence type="ECO:0000313" key="2">
    <source>
        <dbReference type="EMBL" id="ARJ44423.1"/>
    </source>
</evidence>
<protein>
    <recommendedName>
        <fullName evidence="1">KAP NTPase domain-containing protein</fullName>
    </recommendedName>
</protein>
<dbReference type="Pfam" id="PF07693">
    <property type="entry name" value="KAP_NTPase"/>
    <property type="match status" value="1"/>
</dbReference>
<dbReference type="Proteomes" id="UP000192900">
    <property type="component" value="Plasmid pPALTYR11Z"/>
</dbReference>
<dbReference type="KEGG" id="palh:B1H58_20620"/>
<dbReference type="OrthoDB" id="88903at2"/>
<keyword evidence="3" id="KW-1185">Reference proteome</keyword>
<dbReference type="RefSeq" id="WP_157130263.1">
    <property type="nucleotide sequence ID" value="NZ_CP019707.1"/>
</dbReference>
<accession>A0A1W6BBL5</accession>
<gene>
    <name evidence="2" type="ORF">B1H58_20620</name>
</gene>
<dbReference type="InterPro" id="IPR027417">
    <property type="entry name" value="P-loop_NTPase"/>
</dbReference>
<evidence type="ECO:0000259" key="1">
    <source>
        <dbReference type="Pfam" id="PF07693"/>
    </source>
</evidence>
<evidence type="ECO:0000313" key="3">
    <source>
        <dbReference type="Proteomes" id="UP000192900"/>
    </source>
</evidence>
<reference evidence="2 3" key="1">
    <citation type="submission" date="2017-02" db="EMBL/GenBank/DDBJ databases">
        <title>Complete genome sequence of the drought resistance-promoting endophyte Pantoea alhagi LTYR-11Z.</title>
        <authorList>
            <person name="Zhang L."/>
        </authorList>
    </citation>
    <scope>NUCLEOTIDE SEQUENCE [LARGE SCALE GENOMIC DNA]</scope>
    <source>
        <strain evidence="2 3">LTYR-11Z</strain>
        <plasmid evidence="3">Plasmid ppaltyr11z</plasmid>
    </source>
</reference>
<name>A0A1W6BBL5_9GAMM</name>
<sequence length="741" mass="84478">MADNNAMRLDQPVTCPQQDRYGFRYIAAQLAQSVRAIGREGSAVIGIEGAWGSGKTSLLNLLRAELDKQNEENTFVLSISPWLEGSGTSLVESLLIPVAGIIAAEEERRLSPDEQESLKKNKALTRTARTIMDYTRVTARHLSPLAQVAAMIPGMPDASGALDALAENRWLKEKKITAAELRNQIADKIIGLDLSFIILLDDLDRLEPAQAVEVVRLVKSVADFPRFRYVLCYDKAVLSQAIKRGLGVDDGELYLQKIVQISFSLPRPESFDLRREFLSGVVGLYETVNGDVPDEEVKKELKWVTDIYGASLKTPREVHLALNNLRFRYSGIRDYVYLPDLCFLLLLRTTNPGLYDWTEEYLTERAIVESGEGSVSEEQQKILAKNLVECLSRFRTSEAKSVTSLRHWMPGISGHGANIHNLFTQTDDEEKEMMTANRRLGSTAYWRYYFAFSSPQNVLPPAYFNELFRQSSHPEEYTTMTQELLSKINSNGVSSFTWFQHILSQLTWPMINERTAAECSGLLAFFFNEGDEIYARYRRRNRWFSRYDLDVNRVANRFLKRMLDIDRAKAMETLLSLTLEGTAFVWISHYIRDLLWKNGLAGNRADPEREHVLKDDELNSVRCRFRERLNDDELKSLLEREDELGGFVWAWHDIAGPEPVISWVDRQSGSDKAFLMLLLGLRSHIISSETGHCRVLRISDIAHLFGGENILLRRLKLIESENNFPDLVKEVRGAIELSNSF</sequence>
<proteinExistence type="predicted"/>
<dbReference type="Gene3D" id="3.40.50.300">
    <property type="entry name" value="P-loop containing nucleotide triphosphate hydrolases"/>
    <property type="match status" value="1"/>
</dbReference>
<dbReference type="PANTHER" id="PTHR22674:SF6">
    <property type="entry name" value="NTPASE KAP FAMILY P-LOOP DOMAIN-CONTAINING PROTEIN 1"/>
    <property type="match status" value="1"/>
</dbReference>
<geneLocation type="plasmid" evidence="3">
    <name>ppaltyr11z</name>
</geneLocation>
<keyword evidence="2" id="KW-0614">Plasmid</keyword>
<feature type="domain" description="KAP NTPase" evidence="1">
    <location>
        <begin position="25"/>
        <end position="330"/>
    </location>
</feature>
<dbReference type="SUPFAM" id="SSF52540">
    <property type="entry name" value="P-loop containing nucleoside triphosphate hydrolases"/>
    <property type="match status" value="1"/>
</dbReference>
<dbReference type="InterPro" id="IPR052754">
    <property type="entry name" value="NTPase_KAP_P-loop"/>
</dbReference>
<organism evidence="2 3">
    <name type="scientific">Pantoea alhagi</name>
    <dbReference type="NCBI Taxonomy" id="1891675"/>
    <lineage>
        <taxon>Bacteria</taxon>
        <taxon>Pseudomonadati</taxon>
        <taxon>Pseudomonadota</taxon>
        <taxon>Gammaproteobacteria</taxon>
        <taxon>Enterobacterales</taxon>
        <taxon>Erwiniaceae</taxon>
        <taxon>Pantoea</taxon>
    </lineage>
</organism>
<dbReference type="PANTHER" id="PTHR22674">
    <property type="entry name" value="NTPASE, KAP FAMILY P-LOOP DOMAIN-CONTAINING 1"/>
    <property type="match status" value="1"/>
</dbReference>
<dbReference type="EMBL" id="CP019707">
    <property type="protein sequence ID" value="ARJ44423.1"/>
    <property type="molecule type" value="Genomic_DNA"/>
</dbReference>
<dbReference type="AlphaFoldDB" id="A0A1W6BBL5"/>